<dbReference type="Gene3D" id="1.25.40.10">
    <property type="entry name" value="Tetratricopeptide repeat domain"/>
    <property type="match status" value="1"/>
</dbReference>
<reference evidence="1" key="2">
    <citation type="submission" date="2025-08" db="UniProtKB">
        <authorList>
            <consortium name="Ensembl"/>
        </authorList>
    </citation>
    <scope>IDENTIFICATION</scope>
</reference>
<dbReference type="InterPro" id="IPR011990">
    <property type="entry name" value="TPR-like_helical_dom_sf"/>
</dbReference>
<dbReference type="InterPro" id="IPR041404">
    <property type="entry name" value="DUF5588"/>
</dbReference>
<name>A0A452H903_9SAUR</name>
<evidence type="ECO:0000313" key="2">
    <source>
        <dbReference type="Proteomes" id="UP000291020"/>
    </source>
</evidence>
<proteinExistence type="predicted"/>
<accession>A0A452H903</accession>
<evidence type="ECO:0000313" key="1">
    <source>
        <dbReference type="Ensembl" id="ENSGAGP00000011227.1"/>
    </source>
</evidence>
<dbReference type="SUPFAM" id="SSF48452">
    <property type="entry name" value="TPR-like"/>
    <property type="match status" value="1"/>
</dbReference>
<keyword evidence="2" id="KW-1185">Reference proteome</keyword>
<reference evidence="2" key="1">
    <citation type="journal article" date="2017" name="PLoS ONE">
        <title>The Agassiz's desert tortoise genome provides a resource for the conservation of a threatened species.</title>
        <authorList>
            <person name="Tollis M."/>
            <person name="DeNardo D.F."/>
            <person name="Cornelius J.A."/>
            <person name="Dolby G.A."/>
            <person name="Edwards T."/>
            <person name="Henen B.T."/>
            <person name="Karl A.E."/>
            <person name="Murphy R.W."/>
            <person name="Kusumi K."/>
        </authorList>
    </citation>
    <scope>NUCLEOTIDE SEQUENCE [LARGE SCALE GENOMIC DNA]</scope>
</reference>
<dbReference type="Proteomes" id="UP000291020">
    <property type="component" value="Unassembled WGS sequence"/>
</dbReference>
<dbReference type="Pfam" id="PF17826">
    <property type="entry name" value="DUF5588"/>
    <property type="match status" value="2"/>
</dbReference>
<protein>
    <submittedName>
        <fullName evidence="1">Uncharacterized protein</fullName>
    </submittedName>
</protein>
<dbReference type="Ensembl" id="ENSGAGT00000012859.1">
    <property type="protein sequence ID" value="ENSGAGP00000011227.1"/>
    <property type="gene ID" value="ENSGAGG00000008684.1"/>
</dbReference>
<organism evidence="1 2">
    <name type="scientific">Gopherus agassizii</name>
    <name type="common">Agassiz's desert tortoise</name>
    <dbReference type="NCBI Taxonomy" id="38772"/>
    <lineage>
        <taxon>Eukaryota</taxon>
        <taxon>Metazoa</taxon>
        <taxon>Chordata</taxon>
        <taxon>Craniata</taxon>
        <taxon>Vertebrata</taxon>
        <taxon>Euteleostomi</taxon>
        <taxon>Archelosauria</taxon>
        <taxon>Testudinata</taxon>
        <taxon>Testudines</taxon>
        <taxon>Cryptodira</taxon>
        <taxon>Durocryptodira</taxon>
        <taxon>Testudinoidea</taxon>
        <taxon>Testudinidae</taxon>
        <taxon>Gopherus</taxon>
    </lineage>
</organism>
<sequence>MVPVGEPAGRAPHRLLARRCGGRSSPGFSRSRPGGALAGDSVAREAMELALGFEFEESVFAQSRDRGRGGGCAAYTAKRCEPQWFCEDANSEGDVEILTAKKFRGDLAYRQQEFQKALYEYSSCLLLLPSSNIAMRRDVQEGQARFAIYCRLKNIEKKITCLQQLISLHPFNPWNWKLLAETYMSFLQTLPPSFISEMKHLQCKDCTANNHVFQTSPGLFGKEMNLQCHKTLSGRQDVWSTLSTKTTRDNSVSYSDSHMVEGSLHITEECETRDKMKHATFESWGQEALKDVWIKACASFVRTRLLLQITQLQQSSFALAQNLKVQQETEDKVKGFGLKEESLLLITEVMGEDLIPEKLKEDGQGEIKCVGPSALTSLVTTSAIEFEGKWFKKLQDNLSL</sequence>
<dbReference type="PANTHER" id="PTHR31919:SF1">
    <property type="entry name" value="ZINC FINGERS AND HOMEOBOXES PROTEIN 1, ISOFORM 2"/>
    <property type="match status" value="1"/>
</dbReference>
<dbReference type="PANTHER" id="PTHR31919">
    <property type="entry name" value="ZINC FINGERS AND HOMEOBOXES PROTEIN 1, ISOFORM 2"/>
    <property type="match status" value="1"/>
</dbReference>
<reference evidence="1" key="3">
    <citation type="submission" date="2025-09" db="UniProtKB">
        <authorList>
            <consortium name="Ensembl"/>
        </authorList>
    </citation>
    <scope>IDENTIFICATION</scope>
</reference>
<dbReference type="AlphaFoldDB" id="A0A452H903"/>